<keyword evidence="1" id="KW-0699">rRNA-binding</keyword>
<keyword evidence="3 8" id="KW-0689">Ribosomal protein</keyword>
<dbReference type="SUPFAM" id="SSF50715">
    <property type="entry name" value="Ribosomal protein L25-like"/>
    <property type="match status" value="1"/>
</dbReference>
<evidence type="ECO:0000259" key="7">
    <source>
        <dbReference type="Pfam" id="PF14693"/>
    </source>
</evidence>
<feature type="domain" description="Large ribosomal subunit protein bL25 L25" evidence="6">
    <location>
        <begin position="6"/>
        <end position="96"/>
    </location>
</feature>
<evidence type="ECO:0000256" key="5">
    <source>
        <dbReference type="SAM" id="MobiDB-lite"/>
    </source>
</evidence>
<gene>
    <name evidence="8" type="ORF">MNBD_DELTA02-1077</name>
</gene>
<keyword evidence="4" id="KW-0687">Ribonucleoprotein</keyword>
<dbReference type="GO" id="GO:0022625">
    <property type="term" value="C:cytosolic large ribosomal subunit"/>
    <property type="evidence" value="ECO:0007669"/>
    <property type="project" value="TreeGrafter"/>
</dbReference>
<dbReference type="NCBIfam" id="TIGR00731">
    <property type="entry name" value="bL25_bact_ctc"/>
    <property type="match status" value="1"/>
</dbReference>
<dbReference type="GO" id="GO:0006412">
    <property type="term" value="P:translation"/>
    <property type="evidence" value="ECO:0007669"/>
    <property type="project" value="InterPro"/>
</dbReference>
<name>A0A3B0VG53_9ZZZZ</name>
<evidence type="ECO:0000256" key="1">
    <source>
        <dbReference type="ARBA" id="ARBA00022730"/>
    </source>
</evidence>
<dbReference type="CDD" id="cd00495">
    <property type="entry name" value="Ribosomal_L25_TL5_CTC"/>
    <property type="match status" value="1"/>
</dbReference>
<dbReference type="Pfam" id="PF01386">
    <property type="entry name" value="Ribosomal_L25p"/>
    <property type="match status" value="1"/>
</dbReference>
<sequence>MEQVNLTAWPRQGLGKEKSGRLRKEGFIPAVLYGPGIENTVNLKLDTREVDKALSTHSSGNMFINLSIDGDKKDITVLIKQLDRHPAKDTVVHVDLINVLKDHEIHAEVPIVLTGKSVGVVQQGGILQQEQRIINVECLPSVLPDSIEVDVTPLENGQSVHLKDLVMPEGVKFMEDPELTVVLIAVPRTVVEKTAEEAEAELAESLKDDKAEATEGEEKKD</sequence>
<dbReference type="InterPro" id="IPR020056">
    <property type="entry name" value="Rbsml_bL25/Gln-tRNA_synth_N"/>
</dbReference>
<feature type="region of interest" description="Disordered" evidence="5">
    <location>
        <begin position="201"/>
        <end position="221"/>
    </location>
</feature>
<evidence type="ECO:0000313" key="8">
    <source>
        <dbReference type="EMBL" id="VAW39283.1"/>
    </source>
</evidence>
<accession>A0A3B0VG53</accession>
<dbReference type="InterPro" id="IPR020057">
    <property type="entry name" value="Ribosomal_bL25_b-dom"/>
</dbReference>
<dbReference type="PANTHER" id="PTHR33284">
    <property type="entry name" value="RIBOSOMAL PROTEIN L25/GLN-TRNA SYNTHETASE, ANTI-CODON-BINDING DOMAIN-CONTAINING PROTEIN"/>
    <property type="match status" value="1"/>
</dbReference>
<feature type="compositionally biased region" description="Basic and acidic residues" evidence="5">
    <location>
        <begin position="204"/>
        <end position="221"/>
    </location>
</feature>
<reference evidence="8" key="1">
    <citation type="submission" date="2018-06" db="EMBL/GenBank/DDBJ databases">
        <authorList>
            <person name="Zhirakovskaya E."/>
        </authorList>
    </citation>
    <scope>NUCLEOTIDE SEQUENCE</scope>
</reference>
<dbReference type="InterPro" id="IPR029751">
    <property type="entry name" value="Ribosomal_L25_dom"/>
</dbReference>
<dbReference type="Gene3D" id="2.170.120.20">
    <property type="entry name" value="Ribosomal protein L25, beta domain"/>
    <property type="match status" value="1"/>
</dbReference>
<organism evidence="8">
    <name type="scientific">hydrothermal vent metagenome</name>
    <dbReference type="NCBI Taxonomy" id="652676"/>
    <lineage>
        <taxon>unclassified sequences</taxon>
        <taxon>metagenomes</taxon>
        <taxon>ecological metagenomes</taxon>
    </lineage>
</organism>
<dbReference type="Gene3D" id="2.40.240.10">
    <property type="entry name" value="Ribosomal Protein L25, Chain P"/>
    <property type="match status" value="1"/>
</dbReference>
<dbReference type="EMBL" id="UOEZ01000085">
    <property type="protein sequence ID" value="VAW39283.1"/>
    <property type="molecule type" value="Genomic_DNA"/>
</dbReference>
<dbReference type="InterPro" id="IPR001021">
    <property type="entry name" value="Ribosomal_bL25_long"/>
</dbReference>
<feature type="domain" description="Large ribosomal subunit protein bL25 beta" evidence="7">
    <location>
        <begin position="104"/>
        <end position="188"/>
    </location>
</feature>
<dbReference type="GO" id="GO:0003735">
    <property type="term" value="F:structural constituent of ribosome"/>
    <property type="evidence" value="ECO:0007669"/>
    <property type="project" value="InterPro"/>
</dbReference>
<protein>
    <submittedName>
        <fullName evidence="8">LSU ribosomal protein L25p</fullName>
    </submittedName>
</protein>
<evidence type="ECO:0000256" key="2">
    <source>
        <dbReference type="ARBA" id="ARBA00022884"/>
    </source>
</evidence>
<dbReference type="InterPro" id="IPR020930">
    <property type="entry name" value="Ribosomal_uL5_bac-type"/>
</dbReference>
<evidence type="ECO:0000256" key="3">
    <source>
        <dbReference type="ARBA" id="ARBA00022980"/>
    </source>
</evidence>
<dbReference type="InterPro" id="IPR037121">
    <property type="entry name" value="Ribosomal_bL25_C"/>
</dbReference>
<dbReference type="InterPro" id="IPR011035">
    <property type="entry name" value="Ribosomal_bL25/Gln-tRNA_synth"/>
</dbReference>
<evidence type="ECO:0000256" key="4">
    <source>
        <dbReference type="ARBA" id="ARBA00023274"/>
    </source>
</evidence>
<dbReference type="AlphaFoldDB" id="A0A3B0VG53"/>
<evidence type="ECO:0000259" key="6">
    <source>
        <dbReference type="Pfam" id="PF01386"/>
    </source>
</evidence>
<dbReference type="GO" id="GO:0008097">
    <property type="term" value="F:5S rRNA binding"/>
    <property type="evidence" value="ECO:0007669"/>
    <property type="project" value="InterPro"/>
</dbReference>
<dbReference type="PANTHER" id="PTHR33284:SF1">
    <property type="entry name" value="RIBOSOMAL PROTEIN L25_GLN-TRNA SYNTHETASE, ANTI-CODON-BINDING DOMAIN-CONTAINING PROTEIN"/>
    <property type="match status" value="1"/>
</dbReference>
<proteinExistence type="inferred from homology"/>
<keyword evidence="2" id="KW-0694">RNA-binding</keyword>
<dbReference type="HAMAP" id="MF_01334">
    <property type="entry name" value="Ribosomal_bL25_CTC"/>
    <property type="match status" value="1"/>
</dbReference>
<dbReference type="Pfam" id="PF14693">
    <property type="entry name" value="Ribosomal_TL5_C"/>
    <property type="match status" value="1"/>
</dbReference>